<dbReference type="STRING" id="1514904.SU32_04540"/>
<dbReference type="EMBL" id="JXMU01000005">
    <property type="protein sequence ID" value="KPB02043.1"/>
    <property type="molecule type" value="Genomic_DNA"/>
</dbReference>
<evidence type="ECO:0000313" key="8">
    <source>
        <dbReference type="EMBL" id="KPB02043.1"/>
    </source>
</evidence>
<dbReference type="InterPro" id="IPR011343">
    <property type="entry name" value="DeoC"/>
</dbReference>
<keyword evidence="9" id="KW-1185">Reference proteome</keyword>
<evidence type="ECO:0000256" key="1">
    <source>
        <dbReference type="ARBA" id="ARBA00004816"/>
    </source>
</evidence>
<gene>
    <name evidence="8" type="ORF">SU32_04540</name>
</gene>
<sequence length="254" mass="26663">MSSRKEIAERALGLIDLTNLNDDCTSDAIIELCERARTKFGNTAAVCVFPDFVSQSKELLSGSGVKVATVVNFPSGGDEVRATMHETKKAVADGADEIDLVLPYTAFKNGDSDTARSMVSTIQAVTHNQAKLKVIIESGKLVDPTLIKQASLLSLEEGADFIKTSTGKVEINATLETAEIMLSALAEFGDKTRGFKPAGGIKTVEDCGAYLDLADRIMGAGWASAATFRFGASGVLGDVLAALEGGSADTVEGY</sequence>
<accession>A0A0M9GNM9</accession>
<comment type="caution">
    <text evidence="8">The sequence shown here is derived from an EMBL/GenBank/DDBJ whole genome shotgun (WGS) entry which is preliminary data.</text>
</comment>
<dbReference type="Pfam" id="PF01791">
    <property type="entry name" value="DeoC"/>
    <property type="match status" value="1"/>
</dbReference>
<proteinExistence type="inferred from homology"/>
<evidence type="ECO:0000256" key="2">
    <source>
        <dbReference type="ARBA" id="ARBA00009473"/>
    </source>
</evidence>
<dbReference type="PATRIC" id="fig|1514904.3.peg.2897"/>
<comment type="catalytic activity">
    <reaction evidence="6">
        <text>2-deoxy-D-ribose 5-phosphate = D-glyceraldehyde 3-phosphate + acetaldehyde</text>
        <dbReference type="Rhea" id="RHEA:12821"/>
        <dbReference type="ChEBI" id="CHEBI:15343"/>
        <dbReference type="ChEBI" id="CHEBI:59776"/>
        <dbReference type="ChEBI" id="CHEBI:62877"/>
        <dbReference type="EC" id="4.1.2.4"/>
    </reaction>
</comment>
<dbReference type="GO" id="GO:0005737">
    <property type="term" value="C:cytoplasm"/>
    <property type="evidence" value="ECO:0007669"/>
    <property type="project" value="InterPro"/>
</dbReference>
<dbReference type="PIRSF" id="PIRSF001357">
    <property type="entry name" value="DeoC"/>
    <property type="match status" value="1"/>
</dbReference>
<dbReference type="AlphaFoldDB" id="A0A0M9GNM9"/>
<evidence type="ECO:0000256" key="4">
    <source>
        <dbReference type="ARBA" id="ARBA00023239"/>
    </source>
</evidence>
<dbReference type="GO" id="GO:0009264">
    <property type="term" value="P:deoxyribonucleotide catabolic process"/>
    <property type="evidence" value="ECO:0007669"/>
    <property type="project" value="UniProtKB-UniRule"/>
</dbReference>
<reference evidence="8 9" key="1">
    <citation type="submission" date="2015-01" db="EMBL/GenBank/DDBJ databases">
        <title>Ahrensia donghaiensis sp. nov., a novel dimethylsulphoniopropionate-cleavage bacterium isolated from seawater and emended descriptions of the genus Ahrensia and Ahrensia kielensis.</title>
        <authorList>
            <person name="Liu J."/>
        </authorList>
    </citation>
    <scope>NUCLEOTIDE SEQUENCE [LARGE SCALE GENOMIC DNA]</scope>
    <source>
        <strain evidence="8 9">LZD062</strain>
    </source>
</reference>
<dbReference type="Proteomes" id="UP000038011">
    <property type="component" value="Unassembled WGS sequence"/>
</dbReference>
<evidence type="ECO:0000313" key="9">
    <source>
        <dbReference type="Proteomes" id="UP000038011"/>
    </source>
</evidence>
<organism evidence="8 9">
    <name type="scientific">Ahrensia marina</name>
    <dbReference type="NCBI Taxonomy" id="1514904"/>
    <lineage>
        <taxon>Bacteria</taxon>
        <taxon>Pseudomonadati</taxon>
        <taxon>Pseudomonadota</taxon>
        <taxon>Alphaproteobacteria</taxon>
        <taxon>Hyphomicrobiales</taxon>
        <taxon>Ahrensiaceae</taxon>
        <taxon>Ahrensia</taxon>
    </lineage>
</organism>
<comment type="similarity">
    <text evidence="2">Belongs to the DeoC/FbaB aldolase family. DeoC type 2 subfamily.</text>
</comment>
<comment type="pathway">
    <text evidence="1">Carbohydrate degradation; 2-deoxy-D-ribose 1-phosphate degradation; D-glyceraldehyde 3-phosphate and acetaldehyde from 2-deoxy-alpha-D-ribose 1-phosphate: step 2/2.</text>
</comment>
<protein>
    <recommendedName>
        <fullName evidence="3 7">Deoxyribose-phosphate aldolase</fullName>
        <ecNumber evidence="3 7">4.1.2.4</ecNumber>
    </recommendedName>
</protein>
<dbReference type="GO" id="GO:0004139">
    <property type="term" value="F:deoxyribose-phosphate aldolase activity"/>
    <property type="evidence" value="ECO:0007669"/>
    <property type="project" value="UniProtKB-UniRule"/>
</dbReference>
<dbReference type="RefSeq" id="WP_053998166.1">
    <property type="nucleotide sequence ID" value="NZ_JXMU01000005.1"/>
</dbReference>
<evidence type="ECO:0000256" key="7">
    <source>
        <dbReference type="NCBIfam" id="TIGR00126"/>
    </source>
</evidence>
<dbReference type="Gene3D" id="3.20.20.70">
    <property type="entry name" value="Aldolase class I"/>
    <property type="match status" value="1"/>
</dbReference>
<name>A0A0M9GNM9_9HYPH</name>
<evidence type="ECO:0000256" key="6">
    <source>
        <dbReference type="ARBA" id="ARBA00048791"/>
    </source>
</evidence>
<dbReference type="PANTHER" id="PTHR10889:SF3">
    <property type="entry name" value="DEOXYRIBOSE-PHOSPHATE ALDOLASE"/>
    <property type="match status" value="1"/>
</dbReference>
<dbReference type="CDD" id="cd00959">
    <property type="entry name" value="DeoC"/>
    <property type="match status" value="1"/>
</dbReference>
<dbReference type="OrthoDB" id="6579831at2"/>
<dbReference type="InterPro" id="IPR002915">
    <property type="entry name" value="DeoC/FbaB/LacD_aldolase"/>
</dbReference>
<keyword evidence="5" id="KW-0704">Schiff base</keyword>
<evidence type="ECO:0000256" key="5">
    <source>
        <dbReference type="ARBA" id="ARBA00023270"/>
    </source>
</evidence>
<dbReference type="GO" id="GO:0016052">
    <property type="term" value="P:carbohydrate catabolic process"/>
    <property type="evidence" value="ECO:0007669"/>
    <property type="project" value="TreeGrafter"/>
</dbReference>
<dbReference type="PANTHER" id="PTHR10889">
    <property type="entry name" value="DEOXYRIBOSE-PHOSPHATE ALDOLASE"/>
    <property type="match status" value="1"/>
</dbReference>
<evidence type="ECO:0000256" key="3">
    <source>
        <dbReference type="ARBA" id="ARBA00012515"/>
    </source>
</evidence>
<dbReference type="SMART" id="SM01133">
    <property type="entry name" value="DeoC"/>
    <property type="match status" value="1"/>
</dbReference>
<keyword evidence="4 8" id="KW-0456">Lyase</keyword>
<dbReference type="NCBIfam" id="TIGR00126">
    <property type="entry name" value="deoC"/>
    <property type="match status" value="1"/>
</dbReference>
<dbReference type="EC" id="4.1.2.4" evidence="3 7"/>
<dbReference type="InterPro" id="IPR013785">
    <property type="entry name" value="Aldolase_TIM"/>
</dbReference>
<dbReference type="SUPFAM" id="SSF51569">
    <property type="entry name" value="Aldolase"/>
    <property type="match status" value="1"/>
</dbReference>